<dbReference type="CDD" id="cd00761">
    <property type="entry name" value="Glyco_tranf_GTA_type"/>
    <property type="match status" value="1"/>
</dbReference>
<dbReference type="Pfam" id="PF00535">
    <property type="entry name" value="Glycos_transf_2"/>
    <property type="match status" value="1"/>
</dbReference>
<dbReference type="InterPro" id="IPR029044">
    <property type="entry name" value="Nucleotide-diphossugar_trans"/>
</dbReference>
<dbReference type="eggNOG" id="COG1216">
    <property type="taxonomic scope" value="Bacteria"/>
</dbReference>
<reference evidence="2 3" key="1">
    <citation type="journal article" date="2013" name="Genome Announc.">
        <title>Draft Genome Sequence of Sphingobium ummariense Strain RL-3, a Hexachlorocyclohexane-Degrading Bacterium.</title>
        <authorList>
            <person name="Kohli P."/>
            <person name="Dua A."/>
            <person name="Sangwan N."/>
            <person name="Oldach P."/>
            <person name="Khurana J.P."/>
            <person name="Lal R."/>
        </authorList>
    </citation>
    <scope>NUCLEOTIDE SEQUENCE [LARGE SCALE GENOMIC DNA]</scope>
    <source>
        <strain evidence="2 3">RL-3</strain>
    </source>
</reference>
<dbReference type="OrthoDB" id="6383742at2"/>
<dbReference type="PANTHER" id="PTHR43685:SF2">
    <property type="entry name" value="GLYCOSYLTRANSFERASE 2-LIKE DOMAIN-CONTAINING PROTEIN"/>
    <property type="match status" value="1"/>
</dbReference>
<sequence>MTQPPFFSVVIPLYNRAHLVADTIQSVRSQDWTDYEIIVVDDGSRDDPEPVIAAIGDARVRYIRQENAGGGAARNRGIEAAVGRYIAFLDSDDLFLPGKLSTMALALAGDDGSTVLYSRMKVDRGVDRYWIRPDRGIREDEDVGEYLFCANQFMQTSTMVVPTALAQRVLFDPALKKGQDLDFCVRLQAAGAHFRMIDRALTVWLDATEAGRTSYVRGYETSLDWLDRCGHMLTDRARRGYRATVLAYHMAPIRPVAAIRDLLLGWLRGGVPPRVIARQILRSYLPKPLYRTLVNGFVLRFGKADALSGAARP</sequence>
<keyword evidence="3" id="KW-1185">Reference proteome</keyword>
<dbReference type="STRING" id="1346791.M529_21885"/>
<gene>
    <name evidence="2" type="ORF">M529_21885</name>
</gene>
<evidence type="ECO:0000313" key="3">
    <source>
        <dbReference type="Proteomes" id="UP000015523"/>
    </source>
</evidence>
<organism evidence="2 3">
    <name type="scientific">Sphingobium ummariense RL-3</name>
    <dbReference type="NCBI Taxonomy" id="1346791"/>
    <lineage>
        <taxon>Bacteria</taxon>
        <taxon>Pseudomonadati</taxon>
        <taxon>Pseudomonadota</taxon>
        <taxon>Alphaproteobacteria</taxon>
        <taxon>Sphingomonadales</taxon>
        <taxon>Sphingomonadaceae</taxon>
        <taxon>Sphingobium</taxon>
    </lineage>
</organism>
<dbReference type="GO" id="GO:0016740">
    <property type="term" value="F:transferase activity"/>
    <property type="evidence" value="ECO:0007669"/>
    <property type="project" value="UniProtKB-KW"/>
</dbReference>
<name>T0IW83_9SPHN</name>
<dbReference type="InterPro" id="IPR001173">
    <property type="entry name" value="Glyco_trans_2-like"/>
</dbReference>
<dbReference type="Gene3D" id="3.90.550.10">
    <property type="entry name" value="Spore Coat Polysaccharide Biosynthesis Protein SpsA, Chain A"/>
    <property type="match status" value="1"/>
</dbReference>
<accession>T0IW83</accession>
<dbReference type="SUPFAM" id="SSF53448">
    <property type="entry name" value="Nucleotide-diphospho-sugar transferases"/>
    <property type="match status" value="1"/>
</dbReference>
<dbReference type="EMBL" id="AUWY01000128">
    <property type="protein sequence ID" value="EQB30031.1"/>
    <property type="molecule type" value="Genomic_DNA"/>
</dbReference>
<evidence type="ECO:0000259" key="1">
    <source>
        <dbReference type="Pfam" id="PF00535"/>
    </source>
</evidence>
<protein>
    <submittedName>
        <fullName evidence="2">Glycosyl transferase</fullName>
    </submittedName>
</protein>
<dbReference type="RefSeq" id="WP_021319937.1">
    <property type="nucleotide sequence ID" value="NZ_AUWY01000128.1"/>
</dbReference>
<evidence type="ECO:0000313" key="2">
    <source>
        <dbReference type="EMBL" id="EQB30031.1"/>
    </source>
</evidence>
<dbReference type="PATRIC" id="fig|1346791.3.peg.4227"/>
<dbReference type="PANTHER" id="PTHR43685">
    <property type="entry name" value="GLYCOSYLTRANSFERASE"/>
    <property type="match status" value="1"/>
</dbReference>
<proteinExistence type="predicted"/>
<feature type="domain" description="Glycosyltransferase 2-like" evidence="1">
    <location>
        <begin position="8"/>
        <end position="134"/>
    </location>
</feature>
<comment type="caution">
    <text evidence="2">The sequence shown here is derived from an EMBL/GenBank/DDBJ whole genome shotgun (WGS) entry which is preliminary data.</text>
</comment>
<dbReference type="InterPro" id="IPR050834">
    <property type="entry name" value="Glycosyltransf_2"/>
</dbReference>
<dbReference type="Proteomes" id="UP000015523">
    <property type="component" value="Unassembled WGS sequence"/>
</dbReference>
<dbReference type="AlphaFoldDB" id="T0IW83"/>
<keyword evidence="2" id="KW-0808">Transferase</keyword>